<sequence>MALGTLAACGGGSDDDDGSGNGSGGTDKTGTGGDAAGQEAEQDDAPAAPVTQLTVPAAYDTGRGWETALPPGAAPLTLPGSGAVALFDETSGTDGRFTVHDAATGEVLWSSAALEPVGESASLEAFATTVNGEDYLVAWSAGTSGAGVIDRGDELVVLDIFTADGSGDAVEPLHHVEVPGSGEAAPGGAGLMLELEEDIVVGVDPATGVTTEYDESALEPPPTCKDCDPGGDIVALTANGPLVDDSYAYEGFWVPGGWAGEEVAPREAGPDAGASVTPVGDGLVIAEWSRSDGQTIRSVLDSASGTTAATALCPEPDGSAAGAEHTAMSANGRYLVHGVLVFDLEEGTGHCFEATPDANAVQFSAVTDAGVAFGVAEVMTEDSWVGTPTPVQLDIASGEVAETAPEAVFPVADLGGAGLFTADDETLVAYLHAG</sequence>
<gene>
    <name evidence="2" type="ORF">RM779_25335</name>
</gene>
<name>A0ABU2SA94_9ACTN</name>
<evidence type="ECO:0000313" key="3">
    <source>
        <dbReference type="Proteomes" id="UP001183615"/>
    </source>
</evidence>
<organism evidence="2 3">
    <name type="scientific">Streptomyces johnsoniae</name>
    <dbReference type="NCBI Taxonomy" id="3075532"/>
    <lineage>
        <taxon>Bacteria</taxon>
        <taxon>Bacillati</taxon>
        <taxon>Actinomycetota</taxon>
        <taxon>Actinomycetes</taxon>
        <taxon>Kitasatosporales</taxon>
        <taxon>Streptomycetaceae</taxon>
        <taxon>Streptomyces</taxon>
    </lineage>
</organism>
<dbReference type="Proteomes" id="UP001183615">
    <property type="component" value="Unassembled WGS sequence"/>
</dbReference>
<feature type="region of interest" description="Disordered" evidence="1">
    <location>
        <begin position="1"/>
        <end position="53"/>
    </location>
</feature>
<comment type="caution">
    <text evidence="2">The sequence shown here is derived from an EMBL/GenBank/DDBJ whole genome shotgun (WGS) entry which is preliminary data.</text>
</comment>
<dbReference type="SUPFAM" id="SSF50998">
    <property type="entry name" value="Quinoprotein alcohol dehydrogenase-like"/>
    <property type="match status" value="1"/>
</dbReference>
<evidence type="ECO:0000313" key="2">
    <source>
        <dbReference type="EMBL" id="MDT0445892.1"/>
    </source>
</evidence>
<accession>A0ABU2SA94</accession>
<evidence type="ECO:0000256" key="1">
    <source>
        <dbReference type="SAM" id="MobiDB-lite"/>
    </source>
</evidence>
<reference evidence="3" key="1">
    <citation type="submission" date="2023-07" db="EMBL/GenBank/DDBJ databases">
        <title>30 novel species of actinomycetes from the DSMZ collection.</title>
        <authorList>
            <person name="Nouioui I."/>
        </authorList>
    </citation>
    <scope>NUCLEOTIDE SEQUENCE [LARGE SCALE GENOMIC DNA]</scope>
    <source>
        <strain evidence="3">DSM 41886</strain>
    </source>
</reference>
<dbReference type="RefSeq" id="WP_311620076.1">
    <property type="nucleotide sequence ID" value="NZ_JAVREV010000016.1"/>
</dbReference>
<dbReference type="InterPro" id="IPR011047">
    <property type="entry name" value="Quinoprotein_ADH-like_sf"/>
</dbReference>
<proteinExistence type="predicted"/>
<keyword evidence="3" id="KW-1185">Reference proteome</keyword>
<feature type="compositionally biased region" description="Gly residues" evidence="1">
    <location>
        <begin position="19"/>
        <end position="35"/>
    </location>
</feature>
<dbReference type="EMBL" id="JAVREV010000016">
    <property type="protein sequence ID" value="MDT0445892.1"/>
    <property type="molecule type" value="Genomic_DNA"/>
</dbReference>
<protein>
    <submittedName>
        <fullName evidence="2">Uncharacterized protein</fullName>
    </submittedName>
</protein>